<feature type="transmembrane region" description="Helical" evidence="8">
    <location>
        <begin position="274"/>
        <end position="293"/>
    </location>
</feature>
<dbReference type="CDD" id="cd06261">
    <property type="entry name" value="TM_PBP2"/>
    <property type="match status" value="1"/>
</dbReference>
<dbReference type="PROSITE" id="PS50928">
    <property type="entry name" value="ABC_TM1"/>
    <property type="match status" value="1"/>
</dbReference>
<accession>A0A916JXS8</accession>
<feature type="transmembrane region" description="Helical" evidence="8">
    <location>
        <begin position="122"/>
        <end position="147"/>
    </location>
</feature>
<dbReference type="PANTHER" id="PTHR42929:SF5">
    <property type="entry name" value="ABC TRANSPORTER PERMEASE PROTEIN"/>
    <property type="match status" value="1"/>
</dbReference>
<gene>
    <name evidence="10" type="ORF">LEUCIP111803_01544</name>
</gene>
<comment type="caution">
    <text evidence="10">The sequence shown here is derived from an EMBL/GenBank/DDBJ whole genome shotgun (WGS) entry which is preliminary data.</text>
</comment>
<evidence type="ECO:0000259" key="9">
    <source>
        <dbReference type="PROSITE" id="PS50928"/>
    </source>
</evidence>
<evidence type="ECO:0000313" key="10">
    <source>
        <dbReference type="EMBL" id="CAG7612193.1"/>
    </source>
</evidence>
<feature type="transmembrane region" description="Helical" evidence="8">
    <location>
        <begin position="37"/>
        <end position="56"/>
    </location>
</feature>
<evidence type="ECO:0000256" key="4">
    <source>
        <dbReference type="ARBA" id="ARBA00022475"/>
    </source>
</evidence>
<evidence type="ECO:0000313" key="11">
    <source>
        <dbReference type="Proteomes" id="UP000693892"/>
    </source>
</evidence>
<dbReference type="InterPro" id="IPR000515">
    <property type="entry name" value="MetI-like"/>
</dbReference>
<evidence type="ECO:0000256" key="5">
    <source>
        <dbReference type="ARBA" id="ARBA00022692"/>
    </source>
</evidence>
<keyword evidence="5 8" id="KW-0812">Transmembrane</keyword>
<evidence type="ECO:0000256" key="3">
    <source>
        <dbReference type="ARBA" id="ARBA00022448"/>
    </source>
</evidence>
<proteinExistence type="inferred from homology"/>
<feature type="transmembrane region" description="Helical" evidence="8">
    <location>
        <begin position="89"/>
        <end position="110"/>
    </location>
</feature>
<organism evidence="10 11">
    <name type="scientific">Leucobacter soli</name>
    <dbReference type="NCBI Taxonomy" id="2812850"/>
    <lineage>
        <taxon>Bacteria</taxon>
        <taxon>Bacillati</taxon>
        <taxon>Actinomycetota</taxon>
        <taxon>Actinomycetes</taxon>
        <taxon>Micrococcales</taxon>
        <taxon>Microbacteriaceae</taxon>
        <taxon>Leucobacter</taxon>
    </lineage>
</organism>
<keyword evidence="6 8" id="KW-1133">Transmembrane helix</keyword>
<sequence length="306" mass="32011">MADTQSVAGRRAGTDAARPARRPGRAWSIDLGRGRSLLILSPLLVVVAVFVIYPMVKLVIDSLTQGDGIGNYAAVLGSGASRKAFATTLWSSALVTVVSVLLGSMLAWCIRATPSKLRRNIMLLAVLIPFCMGVVIKNYIFAVIFARNGIINTVLVGLGIVDEPLKIMYTPFAVIVGMIYAMLPYATLSLLASFATIDLQLISAAKSMGASHPRAVLGVVAPLGVPGFLASATIVFAISVGFYITPIVLGGTQTPFVASLIGEDLFELFNYPRAAATGVLLLVVALVVLLGGLKLVGGRALKAVLG</sequence>
<dbReference type="GO" id="GO:0055085">
    <property type="term" value="P:transmembrane transport"/>
    <property type="evidence" value="ECO:0007669"/>
    <property type="project" value="InterPro"/>
</dbReference>
<evidence type="ECO:0000256" key="8">
    <source>
        <dbReference type="RuleBase" id="RU363032"/>
    </source>
</evidence>
<evidence type="ECO:0000256" key="7">
    <source>
        <dbReference type="ARBA" id="ARBA00023136"/>
    </source>
</evidence>
<reference evidence="10" key="1">
    <citation type="submission" date="2021-06" db="EMBL/GenBank/DDBJ databases">
        <authorList>
            <person name="Criscuolo A."/>
        </authorList>
    </citation>
    <scope>NUCLEOTIDE SEQUENCE</scope>
    <source>
        <strain evidence="10">CIP111803</strain>
    </source>
</reference>
<feature type="domain" description="ABC transmembrane type-1" evidence="9">
    <location>
        <begin position="85"/>
        <end position="292"/>
    </location>
</feature>
<dbReference type="GO" id="GO:0005886">
    <property type="term" value="C:plasma membrane"/>
    <property type="evidence" value="ECO:0007669"/>
    <property type="project" value="UniProtKB-SubCell"/>
</dbReference>
<dbReference type="RefSeq" id="WP_218115144.1">
    <property type="nucleotide sequence ID" value="NZ_CAJVAP010000015.1"/>
</dbReference>
<dbReference type="Pfam" id="PF00528">
    <property type="entry name" value="BPD_transp_1"/>
    <property type="match status" value="1"/>
</dbReference>
<comment type="subcellular location">
    <subcellularLocation>
        <location evidence="1 8">Cell membrane</location>
        <topology evidence="1 8">Multi-pass membrane protein</topology>
    </subcellularLocation>
</comment>
<dbReference type="AlphaFoldDB" id="A0A916JXS8"/>
<name>A0A916JXS8_9MICO</name>
<feature type="transmembrane region" description="Helical" evidence="8">
    <location>
        <begin position="167"/>
        <end position="194"/>
    </location>
</feature>
<evidence type="ECO:0000256" key="1">
    <source>
        <dbReference type="ARBA" id="ARBA00004651"/>
    </source>
</evidence>
<protein>
    <recommendedName>
        <fullName evidence="9">ABC transmembrane type-1 domain-containing protein</fullName>
    </recommendedName>
</protein>
<evidence type="ECO:0000256" key="6">
    <source>
        <dbReference type="ARBA" id="ARBA00022989"/>
    </source>
</evidence>
<dbReference type="Proteomes" id="UP000693892">
    <property type="component" value="Unassembled WGS sequence"/>
</dbReference>
<keyword evidence="3 8" id="KW-0813">Transport</keyword>
<keyword evidence="7 8" id="KW-0472">Membrane</keyword>
<evidence type="ECO:0000256" key="2">
    <source>
        <dbReference type="ARBA" id="ARBA00007069"/>
    </source>
</evidence>
<keyword evidence="4" id="KW-1003">Cell membrane</keyword>
<feature type="transmembrane region" description="Helical" evidence="8">
    <location>
        <begin position="215"/>
        <end position="244"/>
    </location>
</feature>
<dbReference type="EMBL" id="CAJVAP010000015">
    <property type="protein sequence ID" value="CAG7612193.1"/>
    <property type="molecule type" value="Genomic_DNA"/>
</dbReference>
<comment type="similarity">
    <text evidence="2">Belongs to the binding-protein-dependent transport system permease family. CysTW subfamily.</text>
</comment>
<keyword evidence="11" id="KW-1185">Reference proteome</keyword>
<dbReference type="PANTHER" id="PTHR42929">
    <property type="entry name" value="INNER MEMBRANE ABC TRANSPORTER PERMEASE PROTEIN YDCU-RELATED-RELATED"/>
    <property type="match status" value="1"/>
</dbReference>